<evidence type="ECO:0000313" key="2">
    <source>
        <dbReference type="Proteomes" id="UP001597045"/>
    </source>
</evidence>
<name>A0ABW3M5W4_9PSEU</name>
<feature type="non-terminal residue" evidence="1">
    <location>
        <position position="1"/>
    </location>
</feature>
<organism evidence="1 2">
    <name type="scientific">Kibdelosporangium lantanae</name>
    <dbReference type="NCBI Taxonomy" id="1497396"/>
    <lineage>
        <taxon>Bacteria</taxon>
        <taxon>Bacillati</taxon>
        <taxon>Actinomycetota</taxon>
        <taxon>Actinomycetes</taxon>
        <taxon>Pseudonocardiales</taxon>
        <taxon>Pseudonocardiaceae</taxon>
        <taxon>Kibdelosporangium</taxon>
    </lineage>
</organism>
<keyword evidence="2" id="KW-1185">Reference proteome</keyword>
<dbReference type="EMBL" id="JBHTIS010000304">
    <property type="protein sequence ID" value="MFD1045448.1"/>
    <property type="molecule type" value="Genomic_DNA"/>
</dbReference>
<sequence length="124" mass="12712">KVHVLHADQATSILVTAGPEVYVVNPADVTMARSYTASGQPEFTVTLSDAPGELLGPTATLQAFALAGACAGPVVAVSRLCNSSAGEGARTATSTPPKIQPCFPWARPSADATARPCSTMRCRV</sequence>
<accession>A0ABW3M5W4</accession>
<comment type="caution">
    <text evidence="1">The sequence shown here is derived from an EMBL/GenBank/DDBJ whole genome shotgun (WGS) entry which is preliminary data.</text>
</comment>
<dbReference type="Proteomes" id="UP001597045">
    <property type="component" value="Unassembled WGS sequence"/>
</dbReference>
<evidence type="ECO:0000313" key="1">
    <source>
        <dbReference type="EMBL" id="MFD1045448.1"/>
    </source>
</evidence>
<gene>
    <name evidence="1" type="ORF">ACFQ1S_07535</name>
</gene>
<protein>
    <submittedName>
        <fullName evidence="1">Uncharacterized protein</fullName>
    </submittedName>
</protein>
<reference evidence="2" key="1">
    <citation type="journal article" date="2019" name="Int. J. Syst. Evol. Microbiol.">
        <title>The Global Catalogue of Microorganisms (GCM) 10K type strain sequencing project: providing services to taxonomists for standard genome sequencing and annotation.</title>
        <authorList>
            <consortium name="The Broad Institute Genomics Platform"/>
            <consortium name="The Broad Institute Genome Sequencing Center for Infectious Disease"/>
            <person name="Wu L."/>
            <person name="Ma J."/>
        </authorList>
    </citation>
    <scope>NUCLEOTIDE SEQUENCE [LARGE SCALE GENOMIC DNA]</scope>
    <source>
        <strain evidence="2">JCM 31486</strain>
    </source>
</reference>
<proteinExistence type="predicted"/>